<dbReference type="KEGG" id="ngr:NAEGRDRAFT_51323"/>
<feature type="region of interest" description="Disordered" evidence="1">
    <location>
        <begin position="140"/>
        <end position="229"/>
    </location>
</feature>
<dbReference type="Proteomes" id="UP000006671">
    <property type="component" value="Unassembled WGS sequence"/>
</dbReference>
<feature type="compositionally biased region" description="Acidic residues" evidence="1">
    <location>
        <begin position="140"/>
        <end position="155"/>
    </location>
</feature>
<accession>D2VPW5</accession>
<feature type="compositionally biased region" description="Polar residues" evidence="1">
    <location>
        <begin position="217"/>
        <end position="229"/>
    </location>
</feature>
<feature type="region of interest" description="Disordered" evidence="1">
    <location>
        <begin position="296"/>
        <end position="317"/>
    </location>
</feature>
<dbReference type="EMBL" id="GG738887">
    <property type="protein sequence ID" value="EFC41197.1"/>
    <property type="molecule type" value="Genomic_DNA"/>
</dbReference>
<feature type="compositionally biased region" description="Basic residues" evidence="1">
    <location>
        <begin position="166"/>
        <end position="176"/>
    </location>
</feature>
<protein>
    <submittedName>
        <fullName evidence="2">Predicted protein</fullName>
    </submittedName>
</protein>
<keyword evidence="3" id="KW-1185">Reference proteome</keyword>
<feature type="compositionally biased region" description="Basic and acidic residues" evidence="1">
    <location>
        <begin position="193"/>
        <end position="207"/>
    </location>
</feature>
<reference evidence="2 3" key="1">
    <citation type="journal article" date="2010" name="Cell">
        <title>The genome of Naegleria gruberi illuminates early eukaryotic versatility.</title>
        <authorList>
            <person name="Fritz-Laylin L.K."/>
            <person name="Prochnik S.E."/>
            <person name="Ginger M.L."/>
            <person name="Dacks J.B."/>
            <person name="Carpenter M.L."/>
            <person name="Field M.C."/>
            <person name="Kuo A."/>
            <person name="Paredez A."/>
            <person name="Chapman J."/>
            <person name="Pham J."/>
            <person name="Shu S."/>
            <person name="Neupane R."/>
            <person name="Cipriano M."/>
            <person name="Mancuso J."/>
            <person name="Tu H."/>
            <person name="Salamov A."/>
            <person name="Lindquist E."/>
            <person name="Shapiro H."/>
            <person name="Lucas S."/>
            <person name="Grigoriev I.V."/>
            <person name="Cande W.Z."/>
            <person name="Fulton C."/>
            <person name="Rokhsar D.S."/>
            <person name="Dawson S.C."/>
        </authorList>
    </citation>
    <scope>NUCLEOTIDE SEQUENCE [LARGE SCALE GENOMIC DNA]</scope>
    <source>
        <strain evidence="2 3">NEG-M</strain>
    </source>
</reference>
<evidence type="ECO:0000256" key="1">
    <source>
        <dbReference type="SAM" id="MobiDB-lite"/>
    </source>
</evidence>
<feature type="compositionally biased region" description="Low complexity" evidence="1">
    <location>
        <begin position="177"/>
        <end position="186"/>
    </location>
</feature>
<dbReference type="AlphaFoldDB" id="D2VPW5"/>
<sequence length="339" mass="37646">MTKNNNVDKPIFEQTIYDPITHRPVFKIVIRKKGLAHVSLELFDGIKIRVVVVDALQNRSGWYMMKNNFSDNKMRAEMTISKILGACQVKCPTKAVGDIIIVLLGHVIKLKTRLVVVKNNSNLSVVQAIYLNGEDEPLWIPDDDEMSEEKEEEINVDGGLEPVTTNRKKRKPRKRASASASSSSSAETMIEDQESKSGTKRKTSEKTKPRKKKLVAASSSGDDTGSIQTYYSQTLSGNSLSPPVPNIITPPSVNPMQNFVPMTSSAPLTFNTVQNFIPTTPLMDPRIPNSTYPTAMSQMAASSAPPSPNSFPNSLNSDFDFLFEQDDSYSNSREQNDYF</sequence>
<dbReference type="RefSeq" id="XP_002673941.1">
    <property type="nucleotide sequence ID" value="XM_002673895.1"/>
</dbReference>
<evidence type="ECO:0000313" key="3">
    <source>
        <dbReference type="Proteomes" id="UP000006671"/>
    </source>
</evidence>
<organism evidence="3">
    <name type="scientific">Naegleria gruberi</name>
    <name type="common">Amoeba</name>
    <dbReference type="NCBI Taxonomy" id="5762"/>
    <lineage>
        <taxon>Eukaryota</taxon>
        <taxon>Discoba</taxon>
        <taxon>Heterolobosea</taxon>
        <taxon>Tetramitia</taxon>
        <taxon>Eutetramitia</taxon>
        <taxon>Vahlkampfiidae</taxon>
        <taxon>Naegleria</taxon>
    </lineage>
</organism>
<dbReference type="VEuPathDB" id="AmoebaDB:NAEGRDRAFT_51323"/>
<proteinExistence type="predicted"/>
<dbReference type="InParanoid" id="D2VPW5"/>
<name>D2VPW5_NAEGR</name>
<dbReference type="GeneID" id="8856023"/>
<evidence type="ECO:0000313" key="2">
    <source>
        <dbReference type="EMBL" id="EFC41197.1"/>
    </source>
</evidence>
<gene>
    <name evidence="2" type="ORF">NAEGRDRAFT_51323</name>
</gene>
<feature type="compositionally biased region" description="Low complexity" evidence="1">
    <location>
        <begin position="300"/>
        <end position="317"/>
    </location>
</feature>